<dbReference type="SUPFAM" id="SSF53067">
    <property type="entry name" value="Actin-like ATPase domain"/>
    <property type="match status" value="2"/>
</dbReference>
<sequence length="561" mass="58809">MAAGRGLDEASSHANTGGASTALLLGIDLSTQSVTVVFLDAGTNHIVHIDTLNFDRELPQFGTSAGLHVGKNGKVTSPVQMWLVGLDRILRRQEQTLMGRVKAVSGSAQQHGSVFWTADGLAALRGMAPADSFSSNLYGGFALEDCPTWADSSTQMECDAIEFATGGPGAMAALTGSRAYCRFTGPQIARVARTEPLVWKHTARVSLVSSFLTSLLVGHPAPVDASDASGMNLMNVRTSEWCEELLEATAPGLAARLGTIVNPWESLGPISPYCTARFGFATDCLVIPASGDNCCSVVGTGLACDQTGSTLMVSLGTSDTLVGLTRSPRPGPEGHVMVSPRGPDEWFAMLCYKNGALAREAVRDRVAGGCWKKFDDLVASAPPGNDGNLAMTLVMEEIVPVLPIRGSFRVDAQDEPVAALSEAHEARAVVEARFLSMRVHAGNLGLPTAPSRIIATGGGSMSTSLTQVLADVFNAPVLVADSSEAAAVGAALRAGHGLKCKKQARWVELLASPLKDFKVMATPNAQAAAAYPATLLKRFAAFERGLVAKAQKHPQAQQSRG</sequence>
<dbReference type="Proteomes" id="UP000355283">
    <property type="component" value="Unassembled WGS sequence"/>
</dbReference>
<dbReference type="EMBL" id="SDOX01000017">
    <property type="protein sequence ID" value="TFJ84812.1"/>
    <property type="molecule type" value="Genomic_DNA"/>
</dbReference>
<dbReference type="InterPro" id="IPR018484">
    <property type="entry name" value="FGGY_N"/>
</dbReference>
<keyword evidence="4" id="KW-0859">Xylose metabolism</keyword>
<dbReference type="GO" id="GO:0005829">
    <property type="term" value="C:cytosol"/>
    <property type="evidence" value="ECO:0007669"/>
    <property type="project" value="TreeGrafter"/>
</dbReference>
<protein>
    <recommendedName>
        <fullName evidence="4">Xylulose kinase</fullName>
        <ecNumber evidence="4">2.7.1.17</ecNumber>
    </recommendedName>
</protein>
<dbReference type="Gene3D" id="3.30.420.40">
    <property type="match status" value="2"/>
</dbReference>
<dbReference type="GO" id="GO:0042732">
    <property type="term" value="P:D-xylose metabolic process"/>
    <property type="evidence" value="ECO:0007669"/>
    <property type="project" value="UniProtKB-UniRule"/>
</dbReference>
<dbReference type="GO" id="GO:0004856">
    <property type="term" value="F:D-xylulokinase activity"/>
    <property type="evidence" value="ECO:0007669"/>
    <property type="project" value="UniProtKB-UniRule"/>
</dbReference>
<comment type="similarity">
    <text evidence="1 4">Belongs to the FGGY kinase family.</text>
</comment>
<evidence type="ECO:0000259" key="5">
    <source>
        <dbReference type="Pfam" id="PF00370"/>
    </source>
</evidence>
<evidence type="ECO:0000256" key="4">
    <source>
        <dbReference type="RuleBase" id="RU367058"/>
    </source>
</evidence>
<keyword evidence="4" id="KW-0067">ATP-binding</keyword>
<keyword evidence="4" id="KW-0547">Nucleotide-binding</keyword>
<evidence type="ECO:0000313" key="7">
    <source>
        <dbReference type="EMBL" id="TFJ84812.1"/>
    </source>
</evidence>
<evidence type="ECO:0000256" key="3">
    <source>
        <dbReference type="ARBA" id="ARBA00022777"/>
    </source>
</evidence>
<dbReference type="InterPro" id="IPR000577">
    <property type="entry name" value="Carb_kinase_FGGY"/>
</dbReference>
<accession>A0A4D9CZI3</accession>
<keyword evidence="3 4" id="KW-0418">Kinase</keyword>
<dbReference type="CDD" id="cd07776">
    <property type="entry name" value="ASKHA_NBD_FGGY_SpXK-like"/>
    <property type="match status" value="1"/>
</dbReference>
<evidence type="ECO:0000313" key="8">
    <source>
        <dbReference type="Proteomes" id="UP000355283"/>
    </source>
</evidence>
<dbReference type="PANTHER" id="PTHR10196:SF57">
    <property type="entry name" value="XYLULOSE KINASE"/>
    <property type="match status" value="1"/>
</dbReference>
<organism evidence="7 8">
    <name type="scientific">Nannochloropsis salina CCMP1776</name>
    <dbReference type="NCBI Taxonomy" id="1027361"/>
    <lineage>
        <taxon>Eukaryota</taxon>
        <taxon>Sar</taxon>
        <taxon>Stramenopiles</taxon>
        <taxon>Ochrophyta</taxon>
        <taxon>Eustigmatophyceae</taxon>
        <taxon>Eustigmatales</taxon>
        <taxon>Monodopsidaceae</taxon>
        <taxon>Microchloropsis</taxon>
        <taxon>Microchloropsis salina</taxon>
    </lineage>
</organism>
<dbReference type="InterPro" id="IPR042024">
    <property type="entry name" value="D-XK_euk"/>
</dbReference>
<dbReference type="PANTHER" id="PTHR10196">
    <property type="entry name" value="SUGAR KINASE"/>
    <property type="match status" value="1"/>
</dbReference>
<comment type="caution">
    <text evidence="7">The sequence shown here is derived from an EMBL/GenBank/DDBJ whole genome shotgun (WGS) entry which is preliminary data.</text>
</comment>
<keyword evidence="4" id="KW-0119">Carbohydrate metabolism</keyword>
<gene>
    <name evidence="7" type="ORF">NSK_003844</name>
</gene>
<feature type="domain" description="Carbohydrate kinase FGGY N-terminal" evidence="5">
    <location>
        <begin position="143"/>
        <end position="299"/>
    </location>
</feature>
<keyword evidence="2 4" id="KW-0808">Transferase</keyword>
<dbReference type="PIRSF" id="PIRSF000538">
    <property type="entry name" value="GlpK"/>
    <property type="match status" value="1"/>
</dbReference>
<dbReference type="InterPro" id="IPR043129">
    <property type="entry name" value="ATPase_NBD"/>
</dbReference>
<evidence type="ECO:0000259" key="6">
    <source>
        <dbReference type="Pfam" id="PF02782"/>
    </source>
</evidence>
<dbReference type="GO" id="GO:0005997">
    <property type="term" value="P:xylulose metabolic process"/>
    <property type="evidence" value="ECO:0007669"/>
    <property type="project" value="TreeGrafter"/>
</dbReference>
<dbReference type="Pfam" id="PF02782">
    <property type="entry name" value="FGGY_C"/>
    <property type="match status" value="1"/>
</dbReference>
<name>A0A4D9CZI3_9STRA</name>
<proteinExistence type="inferred from homology"/>
<dbReference type="AlphaFoldDB" id="A0A4D9CZI3"/>
<dbReference type="Pfam" id="PF00370">
    <property type="entry name" value="FGGY_N"/>
    <property type="match status" value="1"/>
</dbReference>
<evidence type="ECO:0000256" key="2">
    <source>
        <dbReference type="ARBA" id="ARBA00022679"/>
    </source>
</evidence>
<keyword evidence="8" id="KW-1185">Reference proteome</keyword>
<dbReference type="OrthoDB" id="1728974at2759"/>
<dbReference type="InterPro" id="IPR018485">
    <property type="entry name" value="FGGY_C"/>
</dbReference>
<feature type="domain" description="Carbohydrate kinase FGGY C-terminal" evidence="6">
    <location>
        <begin position="311"/>
        <end position="496"/>
    </location>
</feature>
<evidence type="ECO:0000256" key="1">
    <source>
        <dbReference type="ARBA" id="ARBA00009156"/>
    </source>
</evidence>
<dbReference type="GO" id="GO:0005524">
    <property type="term" value="F:ATP binding"/>
    <property type="evidence" value="ECO:0007669"/>
    <property type="project" value="UniProtKB-KW"/>
</dbReference>
<dbReference type="EC" id="2.7.1.17" evidence="4"/>
<comment type="catalytic activity">
    <reaction evidence="4">
        <text>D-xylulose + ATP = D-xylulose 5-phosphate + ADP + H(+)</text>
        <dbReference type="Rhea" id="RHEA:10964"/>
        <dbReference type="ChEBI" id="CHEBI:15378"/>
        <dbReference type="ChEBI" id="CHEBI:17140"/>
        <dbReference type="ChEBI" id="CHEBI:30616"/>
        <dbReference type="ChEBI" id="CHEBI:57737"/>
        <dbReference type="ChEBI" id="CHEBI:456216"/>
        <dbReference type="EC" id="2.7.1.17"/>
    </reaction>
</comment>
<reference evidence="7 8" key="1">
    <citation type="submission" date="2019-01" db="EMBL/GenBank/DDBJ databases">
        <title>Nuclear Genome Assembly of the Microalgal Biofuel strain Nannochloropsis salina CCMP1776.</title>
        <authorList>
            <person name="Hovde B."/>
        </authorList>
    </citation>
    <scope>NUCLEOTIDE SEQUENCE [LARGE SCALE GENOMIC DNA]</scope>
    <source>
        <strain evidence="7 8">CCMP1776</strain>
    </source>
</reference>